<sequence>TEKPSLKRFLEFRLTEGNLESEEEEHLRYICEINTISKYYTETSEIGQKLLTWNQDFKARFIQFIEVGEVVSLSCSAPSPTTLLVATGTGKGCVLVGEHTIIDNVCVTRGVGVLGEHVVLVYNAMLQRLPCWLRTGIGKGCNDKKSKEITHFWDLQDKRQNVHSEKLLFEEEAKMSQNKLENQIYLEQTRYILDATRERSLLQRTITNRFEKYVSDNTLQPVVSQINENERKRHAEEISHTITTPPNLRPSVEEKKADDHFFFSDQIVKGNEDTSYERRRRCSIPEDNVAIMFSNAWLSRKRLLTSQVLLQINLEEFPSVTTTTSLYVPSSPPSTSDCNISEEYTIVENRSYSIDYLTGPGVPEWHLNEDSIRWVVNDIDITEICREYRAVVVKKCESMDVTLSATEEL</sequence>
<proteinExistence type="predicted"/>
<comment type="caution">
    <text evidence="1">The sequence shown here is derived from an EMBL/GenBank/DDBJ whole genome shotgun (WGS) entry which is preliminary data.</text>
</comment>
<name>A0ACA9MNU0_9GLOM</name>
<gene>
    <name evidence="1" type="ORF">SCALOS_LOCUS6919</name>
</gene>
<accession>A0ACA9MNU0</accession>
<evidence type="ECO:0000313" key="2">
    <source>
        <dbReference type="Proteomes" id="UP000789860"/>
    </source>
</evidence>
<feature type="non-terminal residue" evidence="1">
    <location>
        <position position="409"/>
    </location>
</feature>
<evidence type="ECO:0000313" key="1">
    <source>
        <dbReference type="EMBL" id="CAG8600820.1"/>
    </source>
</evidence>
<dbReference type="Proteomes" id="UP000789860">
    <property type="component" value="Unassembled WGS sequence"/>
</dbReference>
<reference evidence="1" key="1">
    <citation type="submission" date="2021-06" db="EMBL/GenBank/DDBJ databases">
        <authorList>
            <person name="Kallberg Y."/>
            <person name="Tangrot J."/>
            <person name="Rosling A."/>
        </authorList>
    </citation>
    <scope>NUCLEOTIDE SEQUENCE</scope>
    <source>
        <strain evidence="1">AU212A</strain>
    </source>
</reference>
<protein>
    <submittedName>
        <fullName evidence="1">11224_t:CDS:1</fullName>
    </submittedName>
</protein>
<dbReference type="EMBL" id="CAJVPM010014371">
    <property type="protein sequence ID" value="CAG8600820.1"/>
    <property type="molecule type" value="Genomic_DNA"/>
</dbReference>
<keyword evidence="2" id="KW-1185">Reference proteome</keyword>
<feature type="non-terminal residue" evidence="1">
    <location>
        <position position="1"/>
    </location>
</feature>
<organism evidence="1 2">
    <name type="scientific">Scutellospora calospora</name>
    <dbReference type="NCBI Taxonomy" id="85575"/>
    <lineage>
        <taxon>Eukaryota</taxon>
        <taxon>Fungi</taxon>
        <taxon>Fungi incertae sedis</taxon>
        <taxon>Mucoromycota</taxon>
        <taxon>Glomeromycotina</taxon>
        <taxon>Glomeromycetes</taxon>
        <taxon>Diversisporales</taxon>
        <taxon>Gigasporaceae</taxon>
        <taxon>Scutellospora</taxon>
    </lineage>
</organism>